<proteinExistence type="predicted"/>
<evidence type="ECO:0000256" key="5">
    <source>
        <dbReference type="SAM" id="Phobius"/>
    </source>
</evidence>
<reference evidence="8" key="1">
    <citation type="submission" date="2012-09" db="EMBL/GenBank/DDBJ databases">
        <authorList>
            <person name="Weinstock G."/>
            <person name="Sodergren E."/>
            <person name="Clifton S."/>
            <person name="Fulton L."/>
            <person name="Fulton B."/>
            <person name="Courtney L."/>
            <person name="Fronick C."/>
            <person name="Harrison M."/>
            <person name="Strong C."/>
            <person name="Farmer C."/>
            <person name="Delehaunty K."/>
            <person name="Markovic C."/>
            <person name="Hall O."/>
            <person name="Minx P."/>
            <person name="Tomlinson C."/>
            <person name="Mitreva M."/>
            <person name="Nelson J."/>
            <person name="Hou S."/>
            <person name="Wollam A."/>
            <person name="Pepin K.H."/>
            <person name="Johnson M."/>
            <person name="Bhonagiri V."/>
            <person name="Nash W.E."/>
            <person name="Suruliraj S."/>
            <person name="Warren W."/>
            <person name="Chinwalla A."/>
            <person name="Mardis E.R."/>
            <person name="Wilson R.K."/>
        </authorList>
    </citation>
    <scope>NUCLEOTIDE SEQUENCE [LARGE SCALE GENOMIC DNA]</scope>
    <source>
        <strain evidence="8">OS1</strain>
    </source>
</reference>
<evidence type="ECO:0000256" key="3">
    <source>
        <dbReference type="ARBA" id="ARBA00022989"/>
    </source>
</evidence>
<keyword evidence="2 5" id="KW-0812">Transmembrane</keyword>
<keyword evidence="3 5" id="KW-1133">Transmembrane helix</keyword>
<feature type="transmembrane region" description="Helical" evidence="5">
    <location>
        <begin position="227"/>
        <end position="247"/>
    </location>
</feature>
<dbReference type="STRING" id="592015.HMPREF1705_04280"/>
<dbReference type="eggNOG" id="COG3307">
    <property type="taxonomic scope" value="Bacteria"/>
</dbReference>
<feature type="transmembrane region" description="Helical" evidence="5">
    <location>
        <begin position="68"/>
        <end position="93"/>
    </location>
</feature>
<sequence>MEDETMNESLAKTASWPMSLIAFGFYFSLFFDPWGPIPRYFGWLLCIIGIVGLFILQSSELRRPVLDPAVKIIIYIMIIWSVFTTLLNFYGWYHFGKGVSNPLEAVFGLWLTASVVAKEGTGRFQKVWWASSVLIFAAYILQAGKVFDITVISNINTVGLYAIVALPMSLNFAVRRYDSRLLNVISFLTVVLNLTVLFLSFSSGPWLVGGIEILLFLIIARPGKYGLFKGLLIPLLITVLLAGLFAFNQPDYLGRFKREISQLLSFSGDLSEFTNRRWDIWEQTVHLISEKPFTGWGWIRYQTLYLMNELKPISGSAIPLEPHNMYLQLLTYGGFPLLIVVMGLMLRCAWLAWRKLKGCKGENKYLYAAVLTTIIAIMIYSMAGSIFAARQKIGFLFWALCGIAAALPERGKGSVQDDA</sequence>
<dbReference type="GO" id="GO:0016020">
    <property type="term" value="C:membrane"/>
    <property type="evidence" value="ECO:0007669"/>
    <property type="project" value="UniProtKB-SubCell"/>
</dbReference>
<dbReference type="InterPro" id="IPR051533">
    <property type="entry name" value="WaaL-like"/>
</dbReference>
<keyword evidence="4 5" id="KW-0472">Membrane</keyword>
<comment type="subcellular location">
    <subcellularLocation>
        <location evidence="1">Membrane</location>
        <topology evidence="1">Multi-pass membrane protein</topology>
    </subcellularLocation>
</comment>
<feature type="domain" description="O-antigen ligase-related" evidence="6">
    <location>
        <begin position="189"/>
        <end position="341"/>
    </location>
</feature>
<dbReference type="Pfam" id="PF04932">
    <property type="entry name" value="Wzy_C"/>
    <property type="match status" value="1"/>
</dbReference>
<dbReference type="AlphaFoldDB" id="A0A0T5X7X3"/>
<evidence type="ECO:0000256" key="1">
    <source>
        <dbReference type="ARBA" id="ARBA00004141"/>
    </source>
</evidence>
<feature type="transmembrane region" description="Helical" evidence="5">
    <location>
        <begin position="128"/>
        <end position="147"/>
    </location>
</feature>
<feature type="transmembrane region" description="Helical" evidence="5">
    <location>
        <begin position="365"/>
        <end position="383"/>
    </location>
</feature>
<evidence type="ECO:0000313" key="7">
    <source>
        <dbReference type="EMBL" id="KRT34401.1"/>
    </source>
</evidence>
<name>A0A0T5X7X3_9BACT</name>
<evidence type="ECO:0000256" key="2">
    <source>
        <dbReference type="ARBA" id="ARBA00022692"/>
    </source>
</evidence>
<dbReference type="PANTHER" id="PTHR37422:SF13">
    <property type="entry name" value="LIPOPOLYSACCHARIDE BIOSYNTHESIS PROTEIN PA4999-RELATED"/>
    <property type="match status" value="1"/>
</dbReference>
<dbReference type="InterPro" id="IPR007016">
    <property type="entry name" value="O-antigen_ligase-rel_domated"/>
</dbReference>
<feature type="transmembrane region" description="Helical" evidence="5">
    <location>
        <begin position="14"/>
        <end position="31"/>
    </location>
</feature>
<protein>
    <submittedName>
        <fullName evidence="7">O-antigen polymerase</fullName>
    </submittedName>
</protein>
<evidence type="ECO:0000259" key="6">
    <source>
        <dbReference type="Pfam" id="PF04932"/>
    </source>
</evidence>
<feature type="transmembrane region" description="Helical" evidence="5">
    <location>
        <begin position="204"/>
        <end position="220"/>
    </location>
</feature>
<organism evidence="7 8">
    <name type="scientific">Acetomicrobium hydrogeniformans ATCC BAA-1850</name>
    <dbReference type="NCBI Taxonomy" id="592015"/>
    <lineage>
        <taxon>Bacteria</taxon>
        <taxon>Thermotogati</taxon>
        <taxon>Synergistota</taxon>
        <taxon>Synergistia</taxon>
        <taxon>Synergistales</taxon>
        <taxon>Acetomicrobiaceae</taxon>
        <taxon>Acetomicrobium</taxon>
    </lineage>
</organism>
<feature type="transmembrane region" description="Helical" evidence="5">
    <location>
        <begin position="37"/>
        <end position="56"/>
    </location>
</feature>
<feature type="transmembrane region" description="Helical" evidence="5">
    <location>
        <begin position="329"/>
        <end position="353"/>
    </location>
</feature>
<accession>A0A0T5X7X3</accession>
<dbReference type="PANTHER" id="PTHR37422">
    <property type="entry name" value="TEICHURONIC ACID BIOSYNTHESIS PROTEIN TUAE"/>
    <property type="match status" value="1"/>
</dbReference>
<gene>
    <name evidence="7" type="ORF">HMPREF1705_04280</name>
</gene>
<evidence type="ECO:0000313" key="8">
    <source>
        <dbReference type="Proteomes" id="UP000005273"/>
    </source>
</evidence>
<dbReference type="Proteomes" id="UP000005273">
    <property type="component" value="Unassembled WGS sequence"/>
</dbReference>
<dbReference type="EMBL" id="ACJX03000001">
    <property type="protein sequence ID" value="KRT34401.1"/>
    <property type="molecule type" value="Genomic_DNA"/>
</dbReference>
<evidence type="ECO:0000256" key="4">
    <source>
        <dbReference type="ARBA" id="ARBA00023136"/>
    </source>
</evidence>
<comment type="caution">
    <text evidence="7">The sequence shown here is derived from an EMBL/GenBank/DDBJ whole genome shotgun (WGS) entry which is preliminary data.</text>
</comment>
<feature type="transmembrane region" description="Helical" evidence="5">
    <location>
        <begin position="153"/>
        <end position="174"/>
    </location>
</feature>
<keyword evidence="8" id="KW-1185">Reference proteome</keyword>